<keyword evidence="4" id="KW-0732">Signal</keyword>
<evidence type="ECO:0000256" key="1">
    <source>
        <dbReference type="ARBA" id="ARBA00008668"/>
    </source>
</evidence>
<evidence type="ECO:0008006" key="7">
    <source>
        <dbReference type="Google" id="ProtNLM"/>
    </source>
</evidence>
<protein>
    <recommendedName>
        <fullName evidence="7">GDSL esterase/lipase</fullName>
    </recommendedName>
</protein>
<dbReference type="Gene3D" id="3.40.50.1110">
    <property type="entry name" value="SGNH hydrolase"/>
    <property type="match status" value="1"/>
</dbReference>
<dbReference type="InterPro" id="IPR001087">
    <property type="entry name" value="GDSL"/>
</dbReference>
<evidence type="ECO:0000313" key="5">
    <source>
        <dbReference type="EMBL" id="KAJ8764328.1"/>
    </source>
</evidence>
<dbReference type="PANTHER" id="PTHR45648:SF180">
    <property type="entry name" value="OS04G0561800 PROTEIN"/>
    <property type="match status" value="1"/>
</dbReference>
<feature type="chain" id="PRO_5043664485" description="GDSL esterase/lipase" evidence="4">
    <location>
        <begin position="25"/>
        <end position="370"/>
    </location>
</feature>
<dbReference type="AlphaFoldDB" id="A0AAV8TDX0"/>
<accession>A0AAV8TDX0</accession>
<dbReference type="InterPro" id="IPR051058">
    <property type="entry name" value="GDSL_Est/Lipase"/>
</dbReference>
<dbReference type="InterPro" id="IPR036514">
    <property type="entry name" value="SGNH_hydro_sf"/>
</dbReference>
<keyword evidence="2" id="KW-0378">Hydrolase</keyword>
<comment type="caution">
    <text evidence="5">The sequence shown here is derived from an EMBL/GenBank/DDBJ whole genome shotgun (WGS) entry which is preliminary data.</text>
</comment>
<organism evidence="5 6">
    <name type="scientific">Erythroxylum novogranatense</name>
    <dbReference type="NCBI Taxonomy" id="1862640"/>
    <lineage>
        <taxon>Eukaryota</taxon>
        <taxon>Viridiplantae</taxon>
        <taxon>Streptophyta</taxon>
        <taxon>Embryophyta</taxon>
        <taxon>Tracheophyta</taxon>
        <taxon>Spermatophyta</taxon>
        <taxon>Magnoliopsida</taxon>
        <taxon>eudicotyledons</taxon>
        <taxon>Gunneridae</taxon>
        <taxon>Pentapetalae</taxon>
        <taxon>rosids</taxon>
        <taxon>fabids</taxon>
        <taxon>Malpighiales</taxon>
        <taxon>Erythroxylaceae</taxon>
        <taxon>Erythroxylum</taxon>
    </lineage>
</organism>
<dbReference type="CDD" id="cd01837">
    <property type="entry name" value="SGNH_plant_lipase_like"/>
    <property type="match status" value="1"/>
</dbReference>
<comment type="similarity">
    <text evidence="1">Belongs to the 'GDSL' lipolytic enzyme family.</text>
</comment>
<dbReference type="EMBL" id="JAIWQS010000005">
    <property type="protein sequence ID" value="KAJ8764328.1"/>
    <property type="molecule type" value="Genomic_DNA"/>
</dbReference>
<proteinExistence type="inferred from homology"/>
<dbReference type="Pfam" id="PF00657">
    <property type="entry name" value="Lipase_GDSL"/>
    <property type="match status" value="1"/>
</dbReference>
<evidence type="ECO:0000256" key="4">
    <source>
        <dbReference type="SAM" id="SignalP"/>
    </source>
</evidence>
<evidence type="ECO:0000256" key="2">
    <source>
        <dbReference type="ARBA" id="ARBA00022801"/>
    </source>
</evidence>
<feature type="signal peptide" evidence="4">
    <location>
        <begin position="1"/>
        <end position="24"/>
    </location>
</feature>
<dbReference type="GO" id="GO:0016788">
    <property type="term" value="F:hydrolase activity, acting on ester bonds"/>
    <property type="evidence" value="ECO:0007669"/>
    <property type="project" value="InterPro"/>
</dbReference>
<sequence>MADRFTSAFFFLYFSANFLALCLAEAGIHKVPAAFIFGDSIFDAGTNDFLNESTAESNFPFNGIDYPFSIPTGRFSNGYNTADQIVRLLGFSASPPPFLSLVNHYSTFRQRILEGVNFASGGSGILSGTGHGSVVSLAEQIQQFSTVHGYISEMLGPNATARMLSQSLFLISTGSNDMFEFSAAILYRTTNVSAPEFLQFLQSNYTKHLQNLYDLGARKFVIVSVPPIGCCPSPRAVLKSDACIKEMNDLAVAFFVNIQALLKSWSSEFADVKYSLANSFRMTSDVLENPLVFGMKDVKNACCGKGTFNGELPCDSRLDPALCSNRHEYLFWDRFHPTAAASRLAALSMFGGSRRYVTPMNVSRLVETSI</sequence>
<keyword evidence="3" id="KW-0442">Lipid degradation</keyword>
<evidence type="ECO:0000256" key="3">
    <source>
        <dbReference type="ARBA" id="ARBA00022963"/>
    </source>
</evidence>
<dbReference type="InterPro" id="IPR035669">
    <property type="entry name" value="SGNH_plant_lipase-like"/>
</dbReference>
<dbReference type="PANTHER" id="PTHR45648">
    <property type="entry name" value="GDSL LIPASE/ACYLHYDROLASE FAMILY PROTEIN (AFU_ORTHOLOGUE AFUA_4G14700)"/>
    <property type="match status" value="1"/>
</dbReference>
<dbReference type="GO" id="GO:0016042">
    <property type="term" value="P:lipid catabolic process"/>
    <property type="evidence" value="ECO:0007669"/>
    <property type="project" value="UniProtKB-KW"/>
</dbReference>
<gene>
    <name evidence="5" type="ORF">K2173_006068</name>
</gene>
<reference evidence="5 6" key="1">
    <citation type="submission" date="2021-09" db="EMBL/GenBank/DDBJ databases">
        <title>Genomic insights and catalytic innovation underlie evolution of tropane alkaloids biosynthesis.</title>
        <authorList>
            <person name="Wang Y.-J."/>
            <person name="Tian T."/>
            <person name="Huang J.-P."/>
            <person name="Huang S.-X."/>
        </authorList>
    </citation>
    <scope>NUCLEOTIDE SEQUENCE [LARGE SCALE GENOMIC DNA]</scope>
    <source>
        <strain evidence="5">KIB-2018</strain>
        <tissue evidence="5">Leaf</tissue>
    </source>
</reference>
<name>A0AAV8TDX0_9ROSI</name>
<dbReference type="SUPFAM" id="SSF52266">
    <property type="entry name" value="SGNH hydrolase"/>
    <property type="match status" value="1"/>
</dbReference>
<evidence type="ECO:0000313" key="6">
    <source>
        <dbReference type="Proteomes" id="UP001159364"/>
    </source>
</evidence>
<dbReference type="Proteomes" id="UP001159364">
    <property type="component" value="Linkage Group LG05"/>
</dbReference>
<keyword evidence="6" id="KW-1185">Reference proteome</keyword>
<keyword evidence="3" id="KW-0443">Lipid metabolism</keyword>